<proteinExistence type="predicted"/>
<name>A0ACB9DAT3_9ASTR</name>
<evidence type="ECO:0000313" key="1">
    <source>
        <dbReference type="EMBL" id="KAI3743601.1"/>
    </source>
</evidence>
<dbReference type="EMBL" id="CM042037">
    <property type="protein sequence ID" value="KAI3743601.1"/>
    <property type="molecule type" value="Genomic_DNA"/>
</dbReference>
<comment type="caution">
    <text evidence="1">The sequence shown here is derived from an EMBL/GenBank/DDBJ whole genome shotgun (WGS) entry which is preliminary data.</text>
</comment>
<protein>
    <submittedName>
        <fullName evidence="1">Uncharacterized protein</fullName>
    </submittedName>
</protein>
<accession>A0ACB9DAT3</accession>
<reference evidence="2" key="1">
    <citation type="journal article" date="2022" name="Mol. Ecol. Resour.">
        <title>The genomes of chicory, endive, great burdock and yacon provide insights into Asteraceae palaeo-polyploidization history and plant inulin production.</title>
        <authorList>
            <person name="Fan W."/>
            <person name="Wang S."/>
            <person name="Wang H."/>
            <person name="Wang A."/>
            <person name="Jiang F."/>
            <person name="Liu H."/>
            <person name="Zhao H."/>
            <person name="Xu D."/>
            <person name="Zhang Y."/>
        </authorList>
    </citation>
    <scope>NUCLEOTIDE SEQUENCE [LARGE SCALE GENOMIC DNA]</scope>
    <source>
        <strain evidence="2">cv. Yunnan</strain>
    </source>
</reference>
<keyword evidence="2" id="KW-1185">Reference proteome</keyword>
<reference evidence="1 2" key="2">
    <citation type="journal article" date="2022" name="Mol. Ecol. Resour.">
        <title>The genomes of chicory, endive, great burdock and yacon provide insights into Asteraceae paleo-polyploidization history and plant inulin production.</title>
        <authorList>
            <person name="Fan W."/>
            <person name="Wang S."/>
            <person name="Wang H."/>
            <person name="Wang A."/>
            <person name="Jiang F."/>
            <person name="Liu H."/>
            <person name="Zhao H."/>
            <person name="Xu D."/>
            <person name="Zhang Y."/>
        </authorList>
    </citation>
    <scope>NUCLEOTIDE SEQUENCE [LARGE SCALE GENOMIC DNA]</scope>
    <source>
        <strain evidence="2">cv. Yunnan</strain>
        <tissue evidence="1">Leaves</tissue>
    </source>
</reference>
<sequence length="186" mass="20944">MTLSVFIRKLKLIQDDELGFSRISESKPSKLGVSQELTLSYLCDNHNSKLGQNLSDNGRNLMNSVDKFKGKLVVSEDCRNYDQDENRWIERDFLRLSENLIQYLDSVELKPHSISVDEDLDEAAKKSQEFESALQNGCGKVPSGGVISVKSSKTKPEKHGKSKDNKSDKKRSKDGSSSKSSKKRRT</sequence>
<dbReference type="Proteomes" id="UP001056120">
    <property type="component" value="Linkage Group LG20"/>
</dbReference>
<evidence type="ECO:0000313" key="2">
    <source>
        <dbReference type="Proteomes" id="UP001056120"/>
    </source>
</evidence>
<gene>
    <name evidence="1" type="ORF">L1987_61311</name>
</gene>
<organism evidence="1 2">
    <name type="scientific">Smallanthus sonchifolius</name>
    <dbReference type="NCBI Taxonomy" id="185202"/>
    <lineage>
        <taxon>Eukaryota</taxon>
        <taxon>Viridiplantae</taxon>
        <taxon>Streptophyta</taxon>
        <taxon>Embryophyta</taxon>
        <taxon>Tracheophyta</taxon>
        <taxon>Spermatophyta</taxon>
        <taxon>Magnoliopsida</taxon>
        <taxon>eudicotyledons</taxon>
        <taxon>Gunneridae</taxon>
        <taxon>Pentapetalae</taxon>
        <taxon>asterids</taxon>
        <taxon>campanulids</taxon>
        <taxon>Asterales</taxon>
        <taxon>Asteraceae</taxon>
        <taxon>Asteroideae</taxon>
        <taxon>Heliantheae alliance</taxon>
        <taxon>Millerieae</taxon>
        <taxon>Smallanthus</taxon>
    </lineage>
</organism>